<name>A0A0W0FQ43_MONRR</name>
<proteinExistence type="predicted"/>
<dbReference type="Gene3D" id="3.40.30.10">
    <property type="entry name" value="Glutaredoxin"/>
    <property type="match status" value="1"/>
</dbReference>
<gene>
    <name evidence="2" type="ORF">WG66_9108</name>
</gene>
<dbReference type="InterPro" id="IPR036249">
    <property type="entry name" value="Thioredoxin-like_sf"/>
</dbReference>
<dbReference type="Pfam" id="PF13409">
    <property type="entry name" value="GST_N_2"/>
    <property type="match status" value="1"/>
</dbReference>
<sequence length="297" mass="32831">MSTYASYNHRMITLYDIGPVVVDGKETGLSPMVRRVMYILNYKGIPYNVKFLCYEDIQPTAKSLGAGPTGVRADGKTPRYTVPFITDSATSPPTAISDSINVAKYLENTYPNTPRIHPQDTEAFADAISKNFVPLSLIIGIHSRKITPPVLIEGQRKAYGDGFVSTVLSAEQEAETWQQVKSAFDDLYRDVGVQSEELSYADYALAGLFCMTTVFLDLVSVIILRCSVAKFHTARNSAARLEKAVLPPSPLVKRDLTAQCLNVFLAKDCWCAAIVFHFSSDKLISETQCQKMYSLGL</sequence>
<evidence type="ECO:0000259" key="1">
    <source>
        <dbReference type="Pfam" id="PF13409"/>
    </source>
</evidence>
<comment type="caution">
    <text evidence="2">The sequence shown here is derived from an EMBL/GenBank/DDBJ whole genome shotgun (WGS) entry which is preliminary data.</text>
</comment>
<accession>A0A0W0FQ43</accession>
<dbReference type="InterPro" id="IPR004045">
    <property type="entry name" value="Glutathione_S-Trfase_N"/>
</dbReference>
<evidence type="ECO:0000313" key="3">
    <source>
        <dbReference type="Proteomes" id="UP000054988"/>
    </source>
</evidence>
<dbReference type="Proteomes" id="UP000054988">
    <property type="component" value="Unassembled WGS sequence"/>
</dbReference>
<organism evidence="2 3">
    <name type="scientific">Moniliophthora roreri</name>
    <name type="common">Frosty pod rot fungus</name>
    <name type="synonym">Monilia roreri</name>
    <dbReference type="NCBI Taxonomy" id="221103"/>
    <lineage>
        <taxon>Eukaryota</taxon>
        <taxon>Fungi</taxon>
        <taxon>Dikarya</taxon>
        <taxon>Basidiomycota</taxon>
        <taxon>Agaricomycotina</taxon>
        <taxon>Agaricomycetes</taxon>
        <taxon>Agaricomycetidae</taxon>
        <taxon>Agaricales</taxon>
        <taxon>Marasmiineae</taxon>
        <taxon>Marasmiaceae</taxon>
        <taxon>Moniliophthora</taxon>
    </lineage>
</organism>
<evidence type="ECO:0000313" key="2">
    <source>
        <dbReference type="EMBL" id="KTB38330.1"/>
    </source>
</evidence>
<feature type="domain" description="GST N-terminal" evidence="1">
    <location>
        <begin position="30"/>
        <end position="108"/>
    </location>
</feature>
<protein>
    <recommendedName>
        <fullName evidence="1">GST N-terminal domain-containing protein</fullName>
    </recommendedName>
</protein>
<dbReference type="SUPFAM" id="SSF52833">
    <property type="entry name" value="Thioredoxin-like"/>
    <property type="match status" value="1"/>
</dbReference>
<dbReference type="AlphaFoldDB" id="A0A0W0FQ43"/>
<dbReference type="EMBL" id="LATX01001770">
    <property type="protein sequence ID" value="KTB38330.1"/>
    <property type="molecule type" value="Genomic_DNA"/>
</dbReference>
<reference evidence="2 3" key="1">
    <citation type="submission" date="2015-12" db="EMBL/GenBank/DDBJ databases">
        <title>Draft genome sequence of Moniliophthora roreri, the causal agent of frosty pod rot of cacao.</title>
        <authorList>
            <person name="Aime M.C."/>
            <person name="Diaz-Valderrama J.R."/>
            <person name="Kijpornyongpan T."/>
            <person name="Phillips-Mora W."/>
        </authorList>
    </citation>
    <scope>NUCLEOTIDE SEQUENCE [LARGE SCALE GENOMIC DNA]</scope>
    <source>
        <strain evidence="2 3">MCA 2952</strain>
    </source>
</reference>